<evidence type="ECO:0000259" key="5">
    <source>
        <dbReference type="Pfam" id="PF00700"/>
    </source>
</evidence>
<dbReference type="Pfam" id="PF00669">
    <property type="entry name" value="Flagellin_N"/>
    <property type="match status" value="1"/>
</dbReference>
<dbReference type="Pfam" id="PF00700">
    <property type="entry name" value="Flagellin_C"/>
    <property type="match status" value="1"/>
</dbReference>
<sequence>MASILTNTSAMVALQNLRTINSNLVDTQNQIATGKKIATAKDNSAIWAVSKVLESDVNAFKSISDSLNLGDSTVAIARQAAETVSDLLTELKGNIVAAQEENVDRSKIQSDIDAKVDQITSIISAAQFNGLSLVEGTDAATILGSLERDSSGNVSATDIEIARADLTQSAGTYGAGDQLADTAGGFNTTVSGTTVAETANVAVLNLDDNATTYSGDETITLTIGSVTVEYTATAGEDETDAGAFIAGKINSLGIEGVTATDNGDGTVDIESTNAFSSVDVSVSATGTNIGTNQFDTFNGAGPAAASGTIQQRAETITFDKNAAVKDGDGYQVTLNDGSSTDTFRYIAGPGETFEDVARGLKAAIDQGGIEGLTTKVSTDADGNFVLSIDNDTATSLTLDVDGREDGVASGGLFGLAGIDVTTNDGARAALDNIDTFLNTAIDAAASFGSSQSRIDLQAGFISKLTDSLKAGIGSLVDADLEAASARLQALQVQQQLGIQSLSIANQAPQSILALFR</sequence>
<comment type="caution">
    <text evidence="6">The sequence shown here is derived from an EMBL/GenBank/DDBJ whole genome shotgun (WGS) entry which is preliminary data.</text>
</comment>
<dbReference type="Gene3D" id="1.20.1330.10">
    <property type="entry name" value="f41 fragment of flagellin, N-terminal domain"/>
    <property type="match status" value="2"/>
</dbReference>
<dbReference type="Proteomes" id="UP000480350">
    <property type="component" value="Unassembled WGS sequence"/>
</dbReference>
<reference evidence="6 7" key="1">
    <citation type="submission" date="2019-12" db="EMBL/GenBank/DDBJ databases">
        <authorList>
            <person name="Lee S.D."/>
        </authorList>
    </citation>
    <scope>NUCLEOTIDE SEQUENCE [LARGE SCALE GENOMIC DNA]</scope>
    <source>
        <strain evidence="6 7">GH1-50</strain>
    </source>
</reference>
<comment type="subcellular location">
    <subcellularLocation>
        <location evidence="3">Secreted</location>
    </subcellularLocation>
    <subcellularLocation>
        <location evidence="3">Bacterial flagellum</location>
    </subcellularLocation>
</comment>
<name>A0A7C9ISQ5_9RHOB</name>
<dbReference type="GO" id="GO:0005198">
    <property type="term" value="F:structural molecule activity"/>
    <property type="evidence" value="ECO:0007669"/>
    <property type="project" value="UniProtKB-UniRule"/>
</dbReference>
<organism evidence="6 7">
    <name type="scientific">Kangsaoukella pontilimi</name>
    <dbReference type="NCBI Taxonomy" id="2691042"/>
    <lineage>
        <taxon>Bacteria</taxon>
        <taxon>Pseudomonadati</taxon>
        <taxon>Pseudomonadota</taxon>
        <taxon>Alphaproteobacteria</taxon>
        <taxon>Rhodobacterales</taxon>
        <taxon>Paracoccaceae</taxon>
        <taxon>Kangsaoukella</taxon>
    </lineage>
</organism>
<evidence type="ECO:0000313" key="7">
    <source>
        <dbReference type="Proteomes" id="UP000480350"/>
    </source>
</evidence>
<evidence type="ECO:0000256" key="2">
    <source>
        <dbReference type="ARBA" id="ARBA00023143"/>
    </source>
</evidence>
<comment type="function">
    <text evidence="3">Flagellin is the subunit protein which polymerizes to form the filaments of bacterial flagella.</text>
</comment>
<keyword evidence="2 3" id="KW-0975">Bacterial flagellum</keyword>
<feature type="domain" description="Flagellin N-terminal" evidence="4">
    <location>
        <begin position="4"/>
        <end position="137"/>
    </location>
</feature>
<dbReference type="InterPro" id="IPR001029">
    <property type="entry name" value="Flagellin_N"/>
</dbReference>
<dbReference type="InterPro" id="IPR046358">
    <property type="entry name" value="Flagellin_C"/>
</dbReference>
<gene>
    <name evidence="6" type="ORF">GQ651_10055</name>
</gene>
<dbReference type="PANTHER" id="PTHR42792:SF2">
    <property type="entry name" value="FLAGELLIN"/>
    <property type="match status" value="1"/>
</dbReference>
<reference evidence="6 7" key="2">
    <citation type="submission" date="2020-03" db="EMBL/GenBank/DDBJ databases">
        <title>Kangsaoukella pontilimi gen. nov., sp. nov., a new member of the family Rhodobacteraceae isolated from a tidal mudflat.</title>
        <authorList>
            <person name="Kim I.S."/>
        </authorList>
    </citation>
    <scope>NUCLEOTIDE SEQUENCE [LARGE SCALE GENOMIC DNA]</scope>
    <source>
        <strain evidence="6 7">GH1-50</strain>
    </source>
</reference>
<keyword evidence="3" id="KW-0964">Secreted</keyword>
<keyword evidence="6" id="KW-0969">Cilium</keyword>
<protein>
    <recommendedName>
        <fullName evidence="3">Flagellin</fullName>
    </recommendedName>
</protein>
<comment type="similarity">
    <text evidence="1 3">Belongs to the bacterial flagellin family.</text>
</comment>
<proteinExistence type="inferred from homology"/>
<dbReference type="PANTHER" id="PTHR42792">
    <property type="entry name" value="FLAGELLIN"/>
    <property type="match status" value="1"/>
</dbReference>
<dbReference type="GO" id="GO:0005576">
    <property type="term" value="C:extracellular region"/>
    <property type="evidence" value="ECO:0007669"/>
    <property type="project" value="UniProtKB-SubCell"/>
</dbReference>
<dbReference type="SUPFAM" id="SSF64518">
    <property type="entry name" value="Phase 1 flagellin"/>
    <property type="match status" value="1"/>
</dbReference>
<evidence type="ECO:0000256" key="3">
    <source>
        <dbReference type="RuleBase" id="RU362073"/>
    </source>
</evidence>
<keyword evidence="6" id="KW-0966">Cell projection</keyword>
<dbReference type="EMBL" id="WUPT01000002">
    <property type="protein sequence ID" value="MXQ08185.1"/>
    <property type="molecule type" value="Genomic_DNA"/>
</dbReference>
<dbReference type="GO" id="GO:0009288">
    <property type="term" value="C:bacterial-type flagellum"/>
    <property type="evidence" value="ECO:0007669"/>
    <property type="project" value="UniProtKB-SubCell"/>
</dbReference>
<evidence type="ECO:0000313" key="6">
    <source>
        <dbReference type="EMBL" id="MXQ08185.1"/>
    </source>
</evidence>
<dbReference type="AlphaFoldDB" id="A0A7C9ISQ5"/>
<accession>A0A7C9ISQ5</accession>
<keyword evidence="7" id="KW-1185">Reference proteome</keyword>
<feature type="domain" description="Flagellin C-terminal" evidence="5">
    <location>
        <begin position="430"/>
        <end position="515"/>
    </location>
</feature>
<dbReference type="RefSeq" id="WP_160764126.1">
    <property type="nucleotide sequence ID" value="NZ_WUPT01000002.1"/>
</dbReference>
<dbReference type="InterPro" id="IPR001492">
    <property type="entry name" value="Flagellin"/>
</dbReference>
<keyword evidence="6" id="KW-0282">Flagellum</keyword>
<evidence type="ECO:0000256" key="1">
    <source>
        <dbReference type="ARBA" id="ARBA00005709"/>
    </source>
</evidence>
<evidence type="ECO:0000259" key="4">
    <source>
        <dbReference type="Pfam" id="PF00669"/>
    </source>
</evidence>